<keyword evidence="2" id="KW-1185">Reference proteome</keyword>
<sequence length="253" mass="26646">MAGTSRAAESPTPATSPTYAVISLIGDQLGLIGFQPQVGSRLNQNRRGSATMPDAGFDATALRTIQQTMQQADPKANVLLYRITSARLSANPALLFNGETAVIPPAFEEGMKADGANYLILLTRRRGEANMKASFNDQGSGVSLGSGNVEGIGYFADALTPMVNVDTNFSSTGYLAAYVSLQLSLIELSTSKVLAQIPVVESRALAADGSDSSADPWQIVPHEKKAAYTNQLIEFAVGRSLPGLLKAVPAKAR</sequence>
<evidence type="ECO:0000313" key="2">
    <source>
        <dbReference type="Proteomes" id="UP001228044"/>
    </source>
</evidence>
<comment type="caution">
    <text evidence="1">The sequence shown here is derived from an EMBL/GenBank/DDBJ whole genome shotgun (WGS) entry which is preliminary data.</text>
</comment>
<dbReference type="EMBL" id="JAUHHC010000006">
    <property type="protein sequence ID" value="MDN3922815.1"/>
    <property type="molecule type" value="Genomic_DNA"/>
</dbReference>
<name>A0ABT8DYY9_9BURK</name>
<proteinExistence type="predicted"/>
<dbReference type="Proteomes" id="UP001228044">
    <property type="component" value="Unassembled WGS sequence"/>
</dbReference>
<dbReference type="RefSeq" id="WP_290361129.1">
    <property type="nucleotide sequence ID" value="NZ_JAUHHC010000006.1"/>
</dbReference>
<evidence type="ECO:0000313" key="1">
    <source>
        <dbReference type="EMBL" id="MDN3922815.1"/>
    </source>
</evidence>
<accession>A0ABT8DYY9</accession>
<gene>
    <name evidence="1" type="ORF">QWJ38_21195</name>
</gene>
<reference evidence="1 2" key="1">
    <citation type="submission" date="2023-06" db="EMBL/GenBank/DDBJ databases">
        <title>Pelomonas sp. PFR6 16S ribosomal RNA gene Genome sequencing and assembly.</title>
        <authorList>
            <person name="Woo H."/>
        </authorList>
    </citation>
    <scope>NUCLEOTIDE SEQUENCE [LARGE SCALE GENOMIC DNA]</scope>
    <source>
        <strain evidence="1 2">PFR6</strain>
    </source>
</reference>
<organism evidence="1 2">
    <name type="scientific">Roseateles violae</name>
    <dbReference type="NCBI Taxonomy" id="3058042"/>
    <lineage>
        <taxon>Bacteria</taxon>
        <taxon>Pseudomonadati</taxon>
        <taxon>Pseudomonadota</taxon>
        <taxon>Betaproteobacteria</taxon>
        <taxon>Burkholderiales</taxon>
        <taxon>Sphaerotilaceae</taxon>
        <taxon>Roseateles</taxon>
    </lineage>
</organism>
<protein>
    <submittedName>
        <fullName evidence="1">Uncharacterized protein</fullName>
    </submittedName>
</protein>